<evidence type="ECO:0000313" key="1">
    <source>
        <dbReference type="EMBL" id="KUL30590.1"/>
    </source>
</evidence>
<keyword evidence="2" id="KW-1185">Reference proteome</keyword>
<reference evidence="1 2" key="1">
    <citation type="submission" date="2015-10" db="EMBL/GenBank/DDBJ databases">
        <title>Draft Genome Sequence of Chlorobium limicola strain Frasassi Growing under Artificial Lighting in the Frasassi Cave System.</title>
        <authorList>
            <person name="Mansor M."/>
            <person name="Macalady J."/>
        </authorList>
    </citation>
    <scope>NUCLEOTIDE SEQUENCE [LARGE SCALE GENOMIC DNA]</scope>
    <source>
        <strain evidence="1 2">Frasassi</strain>
    </source>
</reference>
<dbReference type="EMBL" id="LMBR01000088">
    <property type="protein sequence ID" value="KUL30590.1"/>
    <property type="molecule type" value="Genomic_DNA"/>
</dbReference>
<sequence length="78" mass="8953">MNQERELQALEFEAEATGLWSLFHFLAEHEFRVTTEEKPVKTPVETSVETPVKTPVKTPVETLVETPVKTQVEKKTQE</sequence>
<accession>A0A101JP96</accession>
<evidence type="ECO:0000313" key="2">
    <source>
        <dbReference type="Proteomes" id="UP000053937"/>
    </source>
</evidence>
<dbReference type="Proteomes" id="UP000053937">
    <property type="component" value="Unassembled WGS sequence"/>
</dbReference>
<name>A0A101JP96_CHLLI</name>
<dbReference type="AlphaFoldDB" id="A0A101JP96"/>
<comment type="caution">
    <text evidence="1">The sequence shown here is derived from an EMBL/GenBank/DDBJ whole genome shotgun (WGS) entry which is preliminary data.</text>
</comment>
<gene>
    <name evidence="1" type="ORF">ASB62_03940</name>
</gene>
<organism evidence="1 2">
    <name type="scientific">Chlorobium limicola</name>
    <dbReference type="NCBI Taxonomy" id="1092"/>
    <lineage>
        <taxon>Bacteria</taxon>
        <taxon>Pseudomonadati</taxon>
        <taxon>Chlorobiota</taxon>
        <taxon>Chlorobiia</taxon>
        <taxon>Chlorobiales</taxon>
        <taxon>Chlorobiaceae</taxon>
        <taxon>Chlorobium/Pelodictyon group</taxon>
        <taxon>Chlorobium</taxon>
    </lineage>
</organism>
<protein>
    <submittedName>
        <fullName evidence="1">Uncharacterized protein</fullName>
    </submittedName>
</protein>
<proteinExistence type="predicted"/>